<feature type="transmembrane region" description="Helical" evidence="8">
    <location>
        <begin position="6"/>
        <end position="27"/>
    </location>
</feature>
<dbReference type="PANTHER" id="PTHR36838">
    <property type="entry name" value="AUXIN EFFLUX CARRIER FAMILY PROTEIN"/>
    <property type="match status" value="1"/>
</dbReference>
<evidence type="ECO:0000256" key="5">
    <source>
        <dbReference type="ARBA" id="ARBA00022692"/>
    </source>
</evidence>
<keyword evidence="10" id="KW-1185">Reference proteome</keyword>
<accession>A0ABP9RCF5</accession>
<evidence type="ECO:0000256" key="4">
    <source>
        <dbReference type="ARBA" id="ARBA00022475"/>
    </source>
</evidence>
<dbReference type="InterPro" id="IPR038770">
    <property type="entry name" value="Na+/solute_symporter_sf"/>
</dbReference>
<dbReference type="Pfam" id="PF03547">
    <property type="entry name" value="Mem_trans"/>
    <property type="match status" value="1"/>
</dbReference>
<keyword evidence="5 8" id="KW-0812">Transmembrane</keyword>
<evidence type="ECO:0000256" key="8">
    <source>
        <dbReference type="SAM" id="Phobius"/>
    </source>
</evidence>
<keyword evidence="3" id="KW-0813">Transport</keyword>
<feature type="transmembrane region" description="Helical" evidence="8">
    <location>
        <begin position="198"/>
        <end position="218"/>
    </location>
</feature>
<dbReference type="InterPro" id="IPR004776">
    <property type="entry name" value="Mem_transp_PIN-like"/>
</dbReference>
<feature type="transmembrane region" description="Helical" evidence="8">
    <location>
        <begin position="287"/>
        <end position="307"/>
    </location>
</feature>
<evidence type="ECO:0000256" key="1">
    <source>
        <dbReference type="ARBA" id="ARBA00004651"/>
    </source>
</evidence>
<comment type="caution">
    <text evidence="9">The sequence shown here is derived from an EMBL/GenBank/DDBJ whole genome shotgun (WGS) entry which is preliminary data.</text>
</comment>
<evidence type="ECO:0000256" key="6">
    <source>
        <dbReference type="ARBA" id="ARBA00022989"/>
    </source>
</evidence>
<keyword evidence="4" id="KW-1003">Cell membrane</keyword>
<dbReference type="RefSeq" id="WP_031383265.1">
    <property type="nucleotide sequence ID" value="NZ_BAABKI010000018.1"/>
</dbReference>
<evidence type="ECO:0000313" key="9">
    <source>
        <dbReference type="EMBL" id="GAA5174943.1"/>
    </source>
</evidence>
<comment type="similarity">
    <text evidence="2">Belongs to the auxin efflux carrier (TC 2.A.69) family.</text>
</comment>
<gene>
    <name evidence="9" type="ORF">GCM10023342_17140</name>
</gene>
<dbReference type="Gene3D" id="1.20.1530.20">
    <property type="match status" value="1"/>
</dbReference>
<keyword evidence="6 8" id="KW-1133">Transmembrane helix</keyword>
<comment type="subcellular location">
    <subcellularLocation>
        <location evidence="1">Cell membrane</location>
        <topology evidence="1">Multi-pass membrane protein</topology>
    </subcellularLocation>
</comment>
<feature type="transmembrane region" description="Helical" evidence="8">
    <location>
        <begin position="65"/>
        <end position="84"/>
    </location>
</feature>
<reference evidence="10" key="1">
    <citation type="journal article" date="2019" name="Int. J. Syst. Evol. Microbiol.">
        <title>The Global Catalogue of Microorganisms (GCM) 10K type strain sequencing project: providing services to taxonomists for standard genome sequencing and annotation.</title>
        <authorList>
            <consortium name="The Broad Institute Genomics Platform"/>
            <consortium name="The Broad Institute Genome Sequencing Center for Infectious Disease"/>
            <person name="Wu L."/>
            <person name="Ma J."/>
        </authorList>
    </citation>
    <scope>NUCLEOTIDE SEQUENCE [LARGE SCALE GENOMIC DNA]</scope>
    <source>
        <strain evidence="10">JCM 18472</strain>
    </source>
</reference>
<feature type="transmembrane region" description="Helical" evidence="8">
    <location>
        <begin position="166"/>
        <end position="186"/>
    </location>
</feature>
<sequence length="315" mass="33304">MLDIFAITTPIFLLIGIGYLAVMLRLLDKGQVQSLGGFVINFALPALIIRALIQKPIGEVFNPIYLAAYGLGSGALFAAVLVFARLRGKPLGESAVFALGTSSANSGFIGYPIAAMVVGPMAAIAMALNMVVENLLMIPTALALAEAGRQQGGSFWSALFKTLRRLTRNPILIAIFSGLIIAVSGLELPAPVFKTIDMLATAAGPTALFVVGGSLYGLQVRGMFSEVSQIVFAKLLLHPLAVFLMLLWLPPLDPALATAAIVLASVPMLSVYPILGQRYGHGELCTASLMLATLLSFVTVSTLLWLIEAQRLPIP</sequence>
<feature type="transmembrane region" description="Helical" evidence="8">
    <location>
        <begin position="96"/>
        <end position="118"/>
    </location>
</feature>
<name>A0ABP9RCF5_9GAMM</name>
<dbReference type="Proteomes" id="UP001500074">
    <property type="component" value="Unassembled WGS sequence"/>
</dbReference>
<proteinExistence type="inferred from homology"/>
<protein>
    <submittedName>
        <fullName evidence="9">AEC family transporter</fullName>
    </submittedName>
</protein>
<evidence type="ECO:0000256" key="7">
    <source>
        <dbReference type="ARBA" id="ARBA00023136"/>
    </source>
</evidence>
<feature type="transmembrane region" description="Helical" evidence="8">
    <location>
        <begin position="34"/>
        <end position="53"/>
    </location>
</feature>
<dbReference type="PANTHER" id="PTHR36838:SF1">
    <property type="entry name" value="SLR1864 PROTEIN"/>
    <property type="match status" value="1"/>
</dbReference>
<evidence type="ECO:0000256" key="3">
    <source>
        <dbReference type="ARBA" id="ARBA00022448"/>
    </source>
</evidence>
<organism evidence="9 10">
    <name type="scientific">Modicisalibacter zincidurans</name>
    <dbReference type="NCBI Taxonomy" id="1178777"/>
    <lineage>
        <taxon>Bacteria</taxon>
        <taxon>Pseudomonadati</taxon>
        <taxon>Pseudomonadota</taxon>
        <taxon>Gammaproteobacteria</taxon>
        <taxon>Oceanospirillales</taxon>
        <taxon>Halomonadaceae</taxon>
        <taxon>Modicisalibacter</taxon>
    </lineage>
</organism>
<evidence type="ECO:0000313" key="10">
    <source>
        <dbReference type="Proteomes" id="UP001500074"/>
    </source>
</evidence>
<dbReference type="EMBL" id="BAABKI010000018">
    <property type="protein sequence ID" value="GAA5174943.1"/>
    <property type="molecule type" value="Genomic_DNA"/>
</dbReference>
<feature type="transmembrane region" description="Helical" evidence="8">
    <location>
        <begin position="124"/>
        <end position="145"/>
    </location>
</feature>
<feature type="transmembrane region" description="Helical" evidence="8">
    <location>
        <begin position="255"/>
        <end position="275"/>
    </location>
</feature>
<evidence type="ECO:0000256" key="2">
    <source>
        <dbReference type="ARBA" id="ARBA00010145"/>
    </source>
</evidence>
<feature type="transmembrane region" description="Helical" evidence="8">
    <location>
        <begin position="230"/>
        <end position="249"/>
    </location>
</feature>
<keyword evidence="7 8" id="KW-0472">Membrane</keyword>